<dbReference type="InterPro" id="IPR015947">
    <property type="entry name" value="PUA-like_sf"/>
</dbReference>
<evidence type="ECO:0000313" key="1">
    <source>
        <dbReference type="EMBL" id="PXF43585.1"/>
    </source>
</evidence>
<protein>
    <recommendedName>
        <fullName evidence="3">Lon N-terminal domain-containing protein</fullName>
    </recommendedName>
</protein>
<evidence type="ECO:0008006" key="3">
    <source>
        <dbReference type="Google" id="ProtNLM"/>
    </source>
</evidence>
<dbReference type="InterPro" id="IPR046336">
    <property type="entry name" value="Lon_prtase_N_sf"/>
</dbReference>
<organism evidence="1 2">
    <name type="scientific">Gracilariopsis chorda</name>
    <dbReference type="NCBI Taxonomy" id="448386"/>
    <lineage>
        <taxon>Eukaryota</taxon>
        <taxon>Rhodophyta</taxon>
        <taxon>Florideophyceae</taxon>
        <taxon>Rhodymeniophycidae</taxon>
        <taxon>Gracilariales</taxon>
        <taxon>Gracilariaceae</taxon>
        <taxon>Gracilariopsis</taxon>
    </lineage>
</organism>
<dbReference type="EMBL" id="NBIV01000119">
    <property type="protein sequence ID" value="PXF43585.1"/>
    <property type="molecule type" value="Genomic_DNA"/>
</dbReference>
<dbReference type="Gene3D" id="2.30.130.40">
    <property type="entry name" value="LON domain-like"/>
    <property type="match status" value="1"/>
</dbReference>
<evidence type="ECO:0000313" key="2">
    <source>
        <dbReference type="Proteomes" id="UP000247409"/>
    </source>
</evidence>
<accession>A0A2V3IND3</accession>
<sequence length="358" mass="40797">MASFISVALPHPNPLQVQPQFASPHRHYRPRKTSLRWRMSFDNRFAEFSLQQPSGPDNSQPTHFSPSQMDWEQWLTSASIENIPAIPFPPTQVFMPGEVKRLHLFEARFLELFETVVLRYDKRCTHVLIDSRRRAMAAFGAVISVKEWRRLDVGVSVHIEAVGRMKASRLTSSSPFLRGDFESFHDLPLSEEQLIAARKLEVRFWKAFRDVVSVSLQMGSSPMRQKIDTASSTIQATNVKGEVPHSTDFVLNNDEVIRLSSEGKKQLFEAKLQEAASRAVNYLPVDFMSDITDDEMLARRVQGLSFAGWDYFPSGPAMRQKAIEQCDTIARFTTVVENLEEHSRKLAAQLALQSIFPE</sequence>
<proteinExistence type="predicted"/>
<name>A0A2V3IND3_9FLOR</name>
<dbReference type="Proteomes" id="UP000247409">
    <property type="component" value="Unassembled WGS sequence"/>
</dbReference>
<dbReference type="OrthoDB" id="3919at2759"/>
<reference evidence="1 2" key="1">
    <citation type="journal article" date="2018" name="Mol. Biol. Evol.">
        <title>Analysis of the draft genome of the red seaweed Gracilariopsis chorda provides insights into genome size evolution in Rhodophyta.</title>
        <authorList>
            <person name="Lee J."/>
            <person name="Yang E.C."/>
            <person name="Graf L."/>
            <person name="Yang J.H."/>
            <person name="Qiu H."/>
            <person name="Zel Zion U."/>
            <person name="Chan C.X."/>
            <person name="Stephens T.G."/>
            <person name="Weber A.P.M."/>
            <person name="Boo G.H."/>
            <person name="Boo S.M."/>
            <person name="Kim K.M."/>
            <person name="Shin Y."/>
            <person name="Jung M."/>
            <person name="Lee S.J."/>
            <person name="Yim H.S."/>
            <person name="Lee J.H."/>
            <person name="Bhattacharya D."/>
            <person name="Yoon H.S."/>
        </authorList>
    </citation>
    <scope>NUCLEOTIDE SEQUENCE [LARGE SCALE GENOMIC DNA]</scope>
    <source>
        <strain evidence="1 2">SKKU-2015</strain>
        <tissue evidence="1">Whole body</tissue>
    </source>
</reference>
<dbReference type="PANTHER" id="PTHR46732:SF5">
    <property type="entry name" value="ATP-DEPENDENT PROTEASE LA (LON) DOMAIN PROTEIN"/>
    <property type="match status" value="1"/>
</dbReference>
<dbReference type="SUPFAM" id="SSF88697">
    <property type="entry name" value="PUA domain-like"/>
    <property type="match status" value="1"/>
</dbReference>
<dbReference type="PANTHER" id="PTHR46732">
    <property type="entry name" value="ATP-DEPENDENT PROTEASE LA (LON) DOMAIN PROTEIN"/>
    <property type="match status" value="1"/>
</dbReference>
<comment type="caution">
    <text evidence="1">The sequence shown here is derived from an EMBL/GenBank/DDBJ whole genome shotgun (WGS) entry which is preliminary data.</text>
</comment>
<dbReference type="AlphaFoldDB" id="A0A2V3IND3"/>
<gene>
    <name evidence="1" type="ORF">BWQ96_06697</name>
</gene>
<keyword evidence="2" id="KW-1185">Reference proteome</keyword>